<keyword evidence="3" id="KW-1185">Reference proteome</keyword>
<keyword evidence="1" id="KW-1133">Transmembrane helix</keyword>
<feature type="transmembrane region" description="Helical" evidence="1">
    <location>
        <begin position="26"/>
        <end position="49"/>
    </location>
</feature>
<evidence type="ECO:0000313" key="2">
    <source>
        <dbReference type="EMBL" id="MFD2601331.1"/>
    </source>
</evidence>
<protein>
    <submittedName>
        <fullName evidence="2">Uncharacterized protein</fullName>
    </submittedName>
</protein>
<keyword evidence="1" id="KW-0812">Transmembrane</keyword>
<dbReference type="EMBL" id="JBHUMD010000005">
    <property type="protein sequence ID" value="MFD2601331.1"/>
    <property type="molecule type" value="Genomic_DNA"/>
</dbReference>
<evidence type="ECO:0000313" key="3">
    <source>
        <dbReference type="Proteomes" id="UP001597480"/>
    </source>
</evidence>
<reference evidence="3" key="1">
    <citation type="journal article" date="2019" name="Int. J. Syst. Evol. Microbiol.">
        <title>The Global Catalogue of Microorganisms (GCM) 10K type strain sequencing project: providing services to taxonomists for standard genome sequencing and annotation.</title>
        <authorList>
            <consortium name="The Broad Institute Genomics Platform"/>
            <consortium name="The Broad Institute Genome Sequencing Center for Infectious Disease"/>
            <person name="Wu L."/>
            <person name="Ma J."/>
        </authorList>
    </citation>
    <scope>NUCLEOTIDE SEQUENCE [LARGE SCALE GENOMIC DNA]</scope>
    <source>
        <strain evidence="3">KCTC 42107</strain>
    </source>
</reference>
<gene>
    <name evidence="2" type="ORF">ACFSR3_04620</name>
</gene>
<feature type="transmembrane region" description="Helical" evidence="1">
    <location>
        <begin position="88"/>
        <end position="110"/>
    </location>
</feature>
<proteinExistence type="predicted"/>
<name>A0ABW5NRK0_9FLAO</name>
<keyword evidence="1" id="KW-0472">Membrane</keyword>
<feature type="transmembrane region" description="Helical" evidence="1">
    <location>
        <begin position="61"/>
        <end position="82"/>
    </location>
</feature>
<dbReference type="Proteomes" id="UP001597480">
    <property type="component" value="Unassembled WGS sequence"/>
</dbReference>
<dbReference type="RefSeq" id="WP_379819918.1">
    <property type="nucleotide sequence ID" value="NZ_JBHUMD010000005.1"/>
</dbReference>
<comment type="caution">
    <text evidence="2">The sequence shown here is derived from an EMBL/GenBank/DDBJ whole genome shotgun (WGS) entry which is preliminary data.</text>
</comment>
<organism evidence="2 3">
    <name type="scientific">Flavobacterium suzhouense</name>
    <dbReference type="NCBI Taxonomy" id="1529638"/>
    <lineage>
        <taxon>Bacteria</taxon>
        <taxon>Pseudomonadati</taxon>
        <taxon>Bacteroidota</taxon>
        <taxon>Flavobacteriia</taxon>
        <taxon>Flavobacteriales</taxon>
        <taxon>Flavobacteriaceae</taxon>
        <taxon>Flavobacterium</taxon>
    </lineage>
</organism>
<sequence>MKTIHNINTGAVFCNVFLFMVPPVGMLLMMLLGTIQIVLALTLTFYWATLNKKEKQLLNRYWLFVGIDFIFIALTRCLEYDLFDLPGILFYFLFPGFIAFYFLYLTNYIYKNSRK</sequence>
<evidence type="ECO:0000256" key="1">
    <source>
        <dbReference type="SAM" id="Phobius"/>
    </source>
</evidence>
<accession>A0ABW5NRK0</accession>